<feature type="compositionally biased region" description="Basic residues" evidence="8">
    <location>
        <begin position="174"/>
        <end position="185"/>
    </location>
</feature>
<feature type="region of interest" description="Disordered" evidence="8">
    <location>
        <begin position="1"/>
        <end position="225"/>
    </location>
</feature>
<dbReference type="InterPro" id="IPR013030">
    <property type="entry name" value="DNA_topo_DNA_db_N_dom2"/>
</dbReference>
<comment type="similarity">
    <text evidence="2 6 7">Belongs to the type IB topoisomerase family.</text>
</comment>
<dbReference type="InterPro" id="IPR001631">
    <property type="entry name" value="TopoI"/>
</dbReference>
<dbReference type="InterPro" id="IPR014711">
    <property type="entry name" value="TopoI_cat_a-hlx-sub_euk"/>
</dbReference>
<accession>A0A9P6DH82</accession>
<dbReference type="PANTHER" id="PTHR10290">
    <property type="entry name" value="DNA TOPOISOMERASE I"/>
    <property type="match status" value="1"/>
</dbReference>
<dbReference type="InterPro" id="IPR013499">
    <property type="entry name" value="TopoI_euk"/>
</dbReference>
<dbReference type="FunFam" id="3.90.15.10:FF:000002">
    <property type="entry name" value="DNA topoisomerase I"/>
    <property type="match status" value="1"/>
</dbReference>
<dbReference type="EC" id="5.6.2.1" evidence="7"/>
<feature type="compositionally biased region" description="Basic residues" evidence="8">
    <location>
        <begin position="146"/>
        <end position="156"/>
    </location>
</feature>
<dbReference type="SUPFAM" id="SSF56741">
    <property type="entry name" value="Eukaryotic DNA topoisomerase I, N-terminal DNA-binding fragment"/>
    <property type="match status" value="1"/>
</dbReference>
<feature type="compositionally biased region" description="Low complexity" evidence="8">
    <location>
        <begin position="195"/>
        <end position="206"/>
    </location>
</feature>
<feature type="compositionally biased region" description="Acidic residues" evidence="8">
    <location>
        <begin position="106"/>
        <end position="117"/>
    </location>
</feature>
<dbReference type="Gene3D" id="2.170.11.10">
    <property type="entry name" value="DNA Topoisomerase I, domain 2"/>
    <property type="match status" value="1"/>
</dbReference>
<dbReference type="SUPFAM" id="SSF56349">
    <property type="entry name" value="DNA breaking-rejoining enzymes"/>
    <property type="match status" value="1"/>
</dbReference>
<dbReference type="CDD" id="cd00659">
    <property type="entry name" value="Topo_IB_C"/>
    <property type="match status" value="1"/>
</dbReference>
<evidence type="ECO:0000256" key="8">
    <source>
        <dbReference type="SAM" id="MobiDB-lite"/>
    </source>
</evidence>
<dbReference type="GO" id="GO:0006260">
    <property type="term" value="P:DNA replication"/>
    <property type="evidence" value="ECO:0007669"/>
    <property type="project" value="TreeGrafter"/>
</dbReference>
<name>A0A9P6DH82_9AGAM</name>
<dbReference type="EMBL" id="MU129302">
    <property type="protein sequence ID" value="KAF9503767.1"/>
    <property type="molecule type" value="Genomic_DNA"/>
</dbReference>
<keyword evidence="4 6" id="KW-0238">DNA-binding</keyword>
<feature type="compositionally biased region" description="Low complexity" evidence="8">
    <location>
        <begin position="24"/>
        <end position="34"/>
    </location>
</feature>
<dbReference type="PRINTS" id="PR00416">
    <property type="entry name" value="EUTPISMRASEI"/>
</dbReference>
<evidence type="ECO:0000256" key="1">
    <source>
        <dbReference type="ARBA" id="ARBA00000213"/>
    </source>
</evidence>
<dbReference type="InterPro" id="IPR008336">
    <property type="entry name" value="TopoI_DNA-bd_euk"/>
</dbReference>
<dbReference type="GO" id="GO:0003917">
    <property type="term" value="F:DNA topoisomerase type I (single strand cut, ATP-independent) activity"/>
    <property type="evidence" value="ECO:0007669"/>
    <property type="project" value="UniProtKB-UniRule"/>
</dbReference>
<evidence type="ECO:0000256" key="3">
    <source>
        <dbReference type="ARBA" id="ARBA00023029"/>
    </source>
</evidence>
<proteinExistence type="inferred from homology"/>
<evidence type="ECO:0000313" key="11">
    <source>
        <dbReference type="Proteomes" id="UP000886523"/>
    </source>
</evidence>
<dbReference type="PANTHER" id="PTHR10290:SF3">
    <property type="entry name" value="DNA TOPOISOMERASE 1"/>
    <property type="match status" value="1"/>
</dbReference>
<keyword evidence="3 6" id="KW-0799">Topoisomerase</keyword>
<comment type="caution">
    <text evidence="10">The sequence shown here is derived from an EMBL/GenBank/DDBJ whole genome shotgun (WGS) entry which is preliminary data.</text>
</comment>
<dbReference type="Pfam" id="PF02919">
    <property type="entry name" value="Topoisom_I_N"/>
    <property type="match status" value="1"/>
</dbReference>
<dbReference type="Pfam" id="PF01028">
    <property type="entry name" value="Topoisom_I"/>
    <property type="match status" value="1"/>
</dbReference>
<gene>
    <name evidence="10" type="ORF">BS47DRAFT_1445884</name>
</gene>
<dbReference type="InterPro" id="IPR036202">
    <property type="entry name" value="TopoI_DNA-bd_euk_N_sf"/>
</dbReference>
<organism evidence="10 11">
    <name type="scientific">Hydnum rufescens UP504</name>
    <dbReference type="NCBI Taxonomy" id="1448309"/>
    <lineage>
        <taxon>Eukaryota</taxon>
        <taxon>Fungi</taxon>
        <taxon>Dikarya</taxon>
        <taxon>Basidiomycota</taxon>
        <taxon>Agaricomycotina</taxon>
        <taxon>Agaricomycetes</taxon>
        <taxon>Cantharellales</taxon>
        <taxon>Hydnaceae</taxon>
        <taxon>Hydnum</taxon>
    </lineage>
</organism>
<reference evidence="10" key="1">
    <citation type="journal article" date="2020" name="Nat. Commun.">
        <title>Large-scale genome sequencing of mycorrhizal fungi provides insights into the early evolution of symbiotic traits.</title>
        <authorList>
            <person name="Miyauchi S."/>
            <person name="Kiss E."/>
            <person name="Kuo A."/>
            <person name="Drula E."/>
            <person name="Kohler A."/>
            <person name="Sanchez-Garcia M."/>
            <person name="Morin E."/>
            <person name="Andreopoulos B."/>
            <person name="Barry K.W."/>
            <person name="Bonito G."/>
            <person name="Buee M."/>
            <person name="Carver A."/>
            <person name="Chen C."/>
            <person name="Cichocki N."/>
            <person name="Clum A."/>
            <person name="Culley D."/>
            <person name="Crous P.W."/>
            <person name="Fauchery L."/>
            <person name="Girlanda M."/>
            <person name="Hayes R.D."/>
            <person name="Keri Z."/>
            <person name="LaButti K."/>
            <person name="Lipzen A."/>
            <person name="Lombard V."/>
            <person name="Magnuson J."/>
            <person name="Maillard F."/>
            <person name="Murat C."/>
            <person name="Nolan M."/>
            <person name="Ohm R.A."/>
            <person name="Pangilinan J."/>
            <person name="Pereira M.F."/>
            <person name="Perotto S."/>
            <person name="Peter M."/>
            <person name="Pfister S."/>
            <person name="Riley R."/>
            <person name="Sitrit Y."/>
            <person name="Stielow J.B."/>
            <person name="Szollosi G."/>
            <person name="Zifcakova L."/>
            <person name="Stursova M."/>
            <person name="Spatafora J.W."/>
            <person name="Tedersoo L."/>
            <person name="Vaario L.M."/>
            <person name="Yamada A."/>
            <person name="Yan M."/>
            <person name="Wang P."/>
            <person name="Xu J."/>
            <person name="Bruns T."/>
            <person name="Baldrian P."/>
            <person name="Vilgalys R."/>
            <person name="Dunand C."/>
            <person name="Henrissat B."/>
            <person name="Grigoriev I.V."/>
            <person name="Hibbett D."/>
            <person name="Nagy L.G."/>
            <person name="Martin F.M."/>
        </authorList>
    </citation>
    <scope>NUCLEOTIDE SEQUENCE</scope>
    <source>
        <strain evidence="10">UP504</strain>
    </source>
</reference>
<dbReference type="FunFam" id="1.10.10.41:FF:000001">
    <property type="entry name" value="DNA topoisomerase I"/>
    <property type="match status" value="1"/>
</dbReference>
<evidence type="ECO:0000256" key="2">
    <source>
        <dbReference type="ARBA" id="ARBA00006645"/>
    </source>
</evidence>
<dbReference type="InterPro" id="IPR011010">
    <property type="entry name" value="DNA_brk_join_enz"/>
</dbReference>
<evidence type="ECO:0000256" key="4">
    <source>
        <dbReference type="ARBA" id="ARBA00023125"/>
    </source>
</evidence>
<evidence type="ECO:0000256" key="5">
    <source>
        <dbReference type="ARBA" id="ARBA00023235"/>
    </source>
</evidence>
<evidence type="ECO:0000313" key="10">
    <source>
        <dbReference type="EMBL" id="KAF9503767.1"/>
    </source>
</evidence>
<dbReference type="InterPro" id="IPR013034">
    <property type="entry name" value="DNA_topo_DNA_db_N_dom1"/>
</dbReference>
<keyword evidence="5 6" id="KW-0413">Isomerase</keyword>
<dbReference type="PROSITE" id="PS52038">
    <property type="entry name" value="TOPO_IB_2"/>
    <property type="match status" value="1"/>
</dbReference>
<dbReference type="OrthoDB" id="47179at2759"/>
<dbReference type="GO" id="GO:0005694">
    <property type="term" value="C:chromosome"/>
    <property type="evidence" value="ECO:0007669"/>
    <property type="project" value="InterPro"/>
</dbReference>
<dbReference type="InterPro" id="IPR013500">
    <property type="entry name" value="TopoI_cat_euk"/>
</dbReference>
<keyword evidence="11" id="KW-1185">Reference proteome</keyword>
<feature type="compositionally biased region" description="Basic and acidic residues" evidence="8">
    <location>
        <begin position="207"/>
        <end position="225"/>
    </location>
</feature>
<dbReference type="SMART" id="SM00435">
    <property type="entry name" value="TOPEUc"/>
    <property type="match status" value="1"/>
</dbReference>
<dbReference type="Gene3D" id="1.10.132.10">
    <property type="match status" value="1"/>
</dbReference>
<dbReference type="InterPro" id="IPR014727">
    <property type="entry name" value="TopoI_cat_a/b-sub_euk"/>
</dbReference>
<dbReference type="GO" id="GO:0005730">
    <property type="term" value="C:nucleolus"/>
    <property type="evidence" value="ECO:0007669"/>
    <property type="project" value="TreeGrafter"/>
</dbReference>
<dbReference type="Pfam" id="PF14370">
    <property type="entry name" value="Topo_C_assoc"/>
    <property type="match status" value="1"/>
</dbReference>
<dbReference type="GO" id="GO:0006265">
    <property type="term" value="P:DNA topological change"/>
    <property type="evidence" value="ECO:0007669"/>
    <property type="project" value="UniProtKB-UniRule"/>
</dbReference>
<dbReference type="InterPro" id="IPR051062">
    <property type="entry name" value="Topoisomerase_IB"/>
</dbReference>
<feature type="active site" description="O-(3'-phospho-DNA)-tyrosine intermediate" evidence="6">
    <location>
        <position position="831"/>
    </location>
</feature>
<feature type="domain" description="DNA topoisomerase I eukaryotic-type" evidence="9">
    <location>
        <begin position="387"/>
        <end position="845"/>
    </location>
</feature>
<dbReference type="Gene3D" id="3.90.15.10">
    <property type="entry name" value="Topoisomerase I, Chain A, domain 3"/>
    <property type="match status" value="1"/>
</dbReference>
<dbReference type="Gene3D" id="1.10.10.41">
    <property type="entry name" value="Yeast DNA topoisomerase - domain 1"/>
    <property type="match status" value="1"/>
</dbReference>
<comment type="function">
    <text evidence="7">Releases the supercoiling and torsional tension of DNA introduced during the DNA replication and transcription by transiently cleaving and rejoining one strand of the DNA duplex. Introduces a single-strand break via transesterification at the specific target site 5'-[CT]CCTTp site in duplex DNA. The scissile phosphodiester is attacked by the catalytic tyrosine of the enzyme, resulting in the formation of a DNA-(3'-phosphotyrosyl)-enzyme intermediate and the expulsion of a 5'-OH DNA strand. The free DNA strand then undergoes passage around the unbroken strand thus removing DNA supercoils. Finally, in the religation step, the DNA 5'-OH attacks the covalent intermediate to expel the active-site tyrosine and restore the DNA phosphodiester backbone.</text>
</comment>
<evidence type="ECO:0000259" key="9">
    <source>
        <dbReference type="SMART" id="SM00435"/>
    </source>
</evidence>
<dbReference type="Proteomes" id="UP000886523">
    <property type="component" value="Unassembled WGS sequence"/>
</dbReference>
<dbReference type="InterPro" id="IPR025834">
    <property type="entry name" value="TopoI_C_dom"/>
</dbReference>
<sequence>MVIRRTEILYNRTAQPKRPKRSNTKPSSSTSPKTKPVHTDKSRKRKAVEMSSSSSSDDEPLLTSPKKPKAGSRRPNGGAVSAKAPPAGEVAKAAVLPNTAVVKASEEDDVSSDDDDAPLTAKAKSKGTAQADPSDSEDAPLAKAASKPKAKRAPPKKAKEESDDDDVFRASTSKAKKAPKTPAKKTKVEPKEESQSPSKSSQSPSKAKAEKKAKAKKEEEEQEEIHKWWEQEALGDGTQKWSTLEHQGVLFPPPYESLPKAVKLYYDGESVNLSIEAEEVAGFFAAMLETDHAKDATFCKNFFTDFKAVLARHPPLDGTVISDFEKCDFTKMYNYFEEERTKKKALPAAAKKEAKAEKDKAEAKYVYCLLDGRKEKVGNFRAEPPGLFRGRGDHPRKGALKHRLSPGDITINIGKEAQIPVPNVPGTWGKVIHDDTVTWLAHWKENINGNAKYVFLAAGSSLKGQSDMQKFEKARELKNHIDRVRDDYNSKLTSRVTQERQMATALYFIDKLALRAGNEKGDDEADTVGCCSLRYEHVTLQPTDRLVFDFLGKDSIRYYKVVDVEPQVYKNIRIFKGDNKTEGDAIFDRVTTTSINKHLNSYMKGLTAKVFRTYNASITFQQQLEERTPKDGSMIEKLAAYNEANRMVAILCNHQKSVSKNHGASMEKMENQVSGIRLMFLLLTRLLTSCRSELSSTNAANLEYRKQENIAEDESDVDDEWIATFEDESREREIEKAKKKFEKDNEKKAAEGEEELKPDVLEDRIAKVNEEYDRLKTERGTDKVEIKGKKTEEQILAAIEKLDTRIKTEKFKMEDKEKGKEVSLGTSKINYLDPRITTAWCKKYNVPIEKLFSKTLMVKFPWAMEVEDSWVF</sequence>
<dbReference type="GO" id="GO:0003677">
    <property type="term" value="F:DNA binding"/>
    <property type="evidence" value="ECO:0007669"/>
    <property type="project" value="UniProtKB-UniRule"/>
</dbReference>
<dbReference type="GO" id="GO:0007059">
    <property type="term" value="P:chromosome segregation"/>
    <property type="evidence" value="ECO:0007669"/>
    <property type="project" value="TreeGrafter"/>
</dbReference>
<evidence type="ECO:0000256" key="7">
    <source>
        <dbReference type="RuleBase" id="RU365101"/>
    </source>
</evidence>
<dbReference type="AlphaFoldDB" id="A0A9P6DH82"/>
<protein>
    <recommendedName>
        <fullName evidence="7">DNA topoisomerase I</fullName>
        <ecNumber evidence="7">5.6.2.1</ecNumber>
    </recommendedName>
    <alternativeName>
        <fullName evidence="7">DNA topoisomerase 1</fullName>
    </alternativeName>
</protein>
<comment type="catalytic activity">
    <reaction evidence="1 6 7">
        <text>ATP-independent breakage of single-stranded DNA, followed by passage and rejoining.</text>
        <dbReference type="EC" id="5.6.2.1"/>
    </reaction>
</comment>
<evidence type="ECO:0000256" key="6">
    <source>
        <dbReference type="PROSITE-ProRule" id="PRU01382"/>
    </source>
</evidence>